<dbReference type="AlphaFoldDB" id="A0A7I8E0G2"/>
<sequence>MKKIFTGIIIIVSSFLFYDIYNKYQTTHEDNLYGIDSINNKFNNIVTFEQTNYENNKDFINDLSTLADKYKVTVVKSDFDEKREIYNYYIYSHENIHDLCDIIVDKDIDFGDLKQKKYYSNLDKNKNAISLFSMGKNIFLNIKPISYLYNNHDVVGDYYFSGNNKMISSFLKELDIKYPIKRNEKMEIDEHESDNNHVSINMTMFVICAIVFLLIIIGWITKNKKTHMIYFLNGVSVIEIVKDLYLKTFLLGMIFSVLVPVVLFVCFVENINVFTNKMIFSLFVISLLEIVSLIVILIIMTIYLSIHFKLDGLYGNKSLKIFLNINYIAKLIFMLLLMPLIVQYNQILINDFQNLQYVKSNYQGIEDYINIYTMDYHYQDFNYSLNDVFDGKLNSSIQEYQYYYDLLEKNGAISFMWQPFRENVDEYIVNYQYLKQFPMIDISGKKLNINLETDQCFVLVPESLKDIDIQQFLQERNMKLEKVVINNEQPHLRNLDASSCEETNDKAILFVYGKYYQRKERNSYINIYIKKTIHQVDKIVKGSRFEGTLKWYSLDDYIKQTELRSPYYIFKNTIITLLTVLLIIMILYENYCFYIKLNMKKVMVKKIMGLNRWDIFKNLYLELLVCYLPVLVLCREYLLVPVLFLLFDGLLHIYVTYYIYNVKTVYYLKGGS</sequence>
<keyword evidence="1" id="KW-0812">Transmembrane</keyword>
<feature type="transmembrane region" description="Helical" evidence="1">
    <location>
        <begin position="638"/>
        <end position="660"/>
    </location>
</feature>
<dbReference type="RefSeq" id="WP_200765161.1">
    <property type="nucleotide sequence ID" value="NZ_AP024085.1"/>
</dbReference>
<reference evidence="3" key="1">
    <citation type="submission" date="2020-09" db="EMBL/GenBank/DDBJ databases">
        <title>Complete genome sequencing of Faecalibacillus intestinalis strain 14EGH31.</title>
        <authorList>
            <person name="Sakamoto M."/>
            <person name="Murakami T."/>
            <person name="Mori H."/>
        </authorList>
    </citation>
    <scope>NUCLEOTIDE SEQUENCE [LARGE SCALE GENOMIC DNA]</scope>
    <source>
        <strain evidence="3">14EGH31</strain>
    </source>
</reference>
<evidence type="ECO:0000313" key="3">
    <source>
        <dbReference type="Proteomes" id="UP000593842"/>
    </source>
</evidence>
<dbReference type="KEGG" id="fit:Fi14EGH31_07460"/>
<feature type="transmembrane region" description="Helical" evidence="1">
    <location>
        <begin position="574"/>
        <end position="594"/>
    </location>
</feature>
<protein>
    <recommendedName>
        <fullName evidence="4">DUF1430 domain-containing protein</fullName>
    </recommendedName>
</protein>
<accession>A0A7I8E0G2</accession>
<feature type="transmembrane region" description="Helical" evidence="1">
    <location>
        <begin position="249"/>
        <end position="273"/>
    </location>
</feature>
<evidence type="ECO:0000313" key="2">
    <source>
        <dbReference type="EMBL" id="BCL57034.1"/>
    </source>
</evidence>
<gene>
    <name evidence="2" type="ORF">Fi14EGH31_07460</name>
</gene>
<name>A0A7I8E0G2_9FIRM</name>
<dbReference type="Proteomes" id="UP000593842">
    <property type="component" value="Chromosome"/>
</dbReference>
<evidence type="ECO:0000256" key="1">
    <source>
        <dbReference type="SAM" id="Phobius"/>
    </source>
</evidence>
<feature type="transmembrane region" description="Helical" evidence="1">
    <location>
        <begin position="615"/>
        <end position="632"/>
    </location>
</feature>
<feature type="transmembrane region" description="Helical" evidence="1">
    <location>
        <begin position="279"/>
        <end position="306"/>
    </location>
</feature>
<proteinExistence type="predicted"/>
<feature type="transmembrane region" description="Helical" evidence="1">
    <location>
        <begin position="202"/>
        <end position="221"/>
    </location>
</feature>
<dbReference type="EMBL" id="AP024085">
    <property type="protein sequence ID" value="BCL57034.1"/>
    <property type="molecule type" value="Genomic_DNA"/>
</dbReference>
<organism evidence="2 3">
    <name type="scientific">Faecalibacillus intestinalis</name>
    <dbReference type="NCBI Taxonomy" id="1982626"/>
    <lineage>
        <taxon>Bacteria</taxon>
        <taxon>Bacillati</taxon>
        <taxon>Bacillota</taxon>
        <taxon>Erysipelotrichia</taxon>
        <taxon>Erysipelotrichales</taxon>
        <taxon>Coprobacillaceae</taxon>
        <taxon>Faecalibacillus</taxon>
    </lineage>
</organism>
<evidence type="ECO:0008006" key="4">
    <source>
        <dbReference type="Google" id="ProtNLM"/>
    </source>
</evidence>
<keyword evidence="1" id="KW-1133">Transmembrane helix</keyword>
<feature type="transmembrane region" description="Helical" evidence="1">
    <location>
        <begin position="327"/>
        <end position="344"/>
    </location>
</feature>
<keyword evidence="1" id="KW-0472">Membrane</keyword>
<dbReference type="GeneID" id="70579180"/>